<organism evidence="2 3">
    <name type="scientific">Reticulomyxa filosa</name>
    <dbReference type="NCBI Taxonomy" id="46433"/>
    <lineage>
        <taxon>Eukaryota</taxon>
        <taxon>Sar</taxon>
        <taxon>Rhizaria</taxon>
        <taxon>Retaria</taxon>
        <taxon>Foraminifera</taxon>
        <taxon>Monothalamids</taxon>
        <taxon>Reticulomyxidae</taxon>
        <taxon>Reticulomyxa</taxon>
    </lineage>
</organism>
<name>X6NJU6_RETFI</name>
<sequence length="223" mass="23492">TNTNTNTNTSANANNTNINTNNANTSSSTNTNINASTNATINNTNANTTGSNTTSNTNNNANIVSAPDRSVASIFPLLRRRSSILASTAPSLLRHAYFQNANGTAGGGGGGGGNPGANIIGTASGIQPNTSNRSSGNASHLMGSPSMSGLAMSPALQFIQMEQEKNQLLEQMIGLQKTIRELGDMLKKGAKKVKLWKRKSKSGKKKNKTWSKKSKTWCYVLLC</sequence>
<keyword evidence="3" id="KW-1185">Reference proteome</keyword>
<reference evidence="2 3" key="1">
    <citation type="journal article" date="2013" name="Curr. Biol.">
        <title>The Genome of the Foraminiferan Reticulomyxa filosa.</title>
        <authorList>
            <person name="Glockner G."/>
            <person name="Hulsmann N."/>
            <person name="Schleicher M."/>
            <person name="Noegel A.A."/>
            <person name="Eichinger L."/>
            <person name="Gallinger C."/>
            <person name="Pawlowski J."/>
            <person name="Sierra R."/>
            <person name="Euteneuer U."/>
            <person name="Pillet L."/>
            <person name="Moustafa A."/>
            <person name="Platzer M."/>
            <person name="Groth M."/>
            <person name="Szafranski K."/>
            <person name="Schliwa M."/>
        </authorList>
    </citation>
    <scope>NUCLEOTIDE SEQUENCE [LARGE SCALE GENOMIC DNA]</scope>
</reference>
<comment type="caution">
    <text evidence="2">The sequence shown here is derived from an EMBL/GenBank/DDBJ whole genome shotgun (WGS) entry which is preliminary data.</text>
</comment>
<protein>
    <submittedName>
        <fullName evidence="2">Uncharacterized protein</fullName>
    </submittedName>
</protein>
<dbReference type="Proteomes" id="UP000023152">
    <property type="component" value="Unassembled WGS sequence"/>
</dbReference>
<gene>
    <name evidence="2" type="ORF">RFI_11505</name>
</gene>
<evidence type="ECO:0000256" key="1">
    <source>
        <dbReference type="SAM" id="MobiDB-lite"/>
    </source>
</evidence>
<feature type="non-terminal residue" evidence="2">
    <location>
        <position position="223"/>
    </location>
</feature>
<dbReference type="AlphaFoldDB" id="X6NJU6"/>
<feature type="region of interest" description="Disordered" evidence="1">
    <location>
        <begin position="1"/>
        <end position="62"/>
    </location>
</feature>
<dbReference type="EMBL" id="ASPP01008381">
    <property type="protein sequence ID" value="ETO25632.1"/>
    <property type="molecule type" value="Genomic_DNA"/>
</dbReference>
<accession>X6NJU6</accession>
<evidence type="ECO:0000313" key="3">
    <source>
        <dbReference type="Proteomes" id="UP000023152"/>
    </source>
</evidence>
<proteinExistence type="predicted"/>
<evidence type="ECO:0000313" key="2">
    <source>
        <dbReference type="EMBL" id="ETO25632.1"/>
    </source>
</evidence>
<feature type="non-terminal residue" evidence="2">
    <location>
        <position position="1"/>
    </location>
</feature>
<feature type="compositionally biased region" description="Polar residues" evidence="1">
    <location>
        <begin position="124"/>
        <end position="138"/>
    </location>
</feature>
<feature type="region of interest" description="Disordered" evidence="1">
    <location>
        <begin position="108"/>
        <end position="145"/>
    </location>
</feature>